<feature type="domain" description="Peptidase M12B" evidence="3">
    <location>
        <begin position="52"/>
        <end position="214"/>
    </location>
</feature>
<dbReference type="InterPro" id="IPR034027">
    <property type="entry name" value="Reprolysin_adamalysin"/>
</dbReference>
<dbReference type="STRING" id="409849.ENSPMGP00000004131"/>
<evidence type="ECO:0000256" key="2">
    <source>
        <dbReference type="PROSITE-ProRule" id="PRU00276"/>
    </source>
</evidence>
<dbReference type="GO" id="GO:0004222">
    <property type="term" value="F:metalloendopeptidase activity"/>
    <property type="evidence" value="ECO:0007669"/>
    <property type="project" value="InterPro"/>
</dbReference>
<feature type="binding site" evidence="2">
    <location>
        <position position="179"/>
    </location>
    <ligand>
        <name>Zn(2+)</name>
        <dbReference type="ChEBI" id="CHEBI:29105"/>
        <note>catalytic</note>
    </ligand>
</feature>
<proteinExistence type="predicted"/>
<protein>
    <recommendedName>
        <fullName evidence="3">Peptidase M12B domain-containing protein</fullName>
    </recommendedName>
</protein>
<reference evidence="4" key="1">
    <citation type="submission" date="2025-08" db="UniProtKB">
        <authorList>
            <consortium name="Ensembl"/>
        </authorList>
    </citation>
    <scope>IDENTIFICATION</scope>
</reference>
<evidence type="ECO:0000256" key="1">
    <source>
        <dbReference type="ARBA" id="ARBA00023157"/>
    </source>
</evidence>
<keyword evidence="2" id="KW-0862">Zinc</keyword>
<sequence length="214" mass="23555">MNTELIKHSIGTRHISPLTQTLNQHFKFVFQSQQKKQNCLSVTAAVRLVILNSLSTTVDLFVVVTRVFPQYYKPLNIRVMLVHLEVFKDSNPFSVEGAPGEVLGRFAKWRRENLNPRTRNDVGHGRPGAYGNVLGMAFVGTVCSLASSAGINVVSSNSTLSYFSTIVAHEIGHNLGMNHDRDGCVCDGNCIMGIFSDDAASVWSRQIKTLGQVC</sequence>
<feature type="active site" evidence="2">
    <location>
        <position position="170"/>
    </location>
</feature>
<evidence type="ECO:0000313" key="4">
    <source>
        <dbReference type="Ensembl" id="ENSPMGP00000004131.1"/>
    </source>
</evidence>
<dbReference type="GO" id="GO:0005886">
    <property type="term" value="C:plasma membrane"/>
    <property type="evidence" value="ECO:0007669"/>
    <property type="project" value="TreeGrafter"/>
</dbReference>
<name>A0A3B3ZIA8_9GOBI</name>
<keyword evidence="2" id="KW-0479">Metal-binding</keyword>
<keyword evidence="5" id="KW-1185">Reference proteome</keyword>
<dbReference type="SUPFAM" id="SSF55486">
    <property type="entry name" value="Metalloproteases ('zincins'), catalytic domain"/>
    <property type="match status" value="1"/>
</dbReference>
<dbReference type="PANTHER" id="PTHR11905:SF136">
    <property type="entry name" value="DISINTEGRIN AND METALLOPROTEINASE DOMAIN-CONTAINING PROTEIN 9"/>
    <property type="match status" value="1"/>
</dbReference>
<feature type="binding site" evidence="2">
    <location>
        <position position="169"/>
    </location>
    <ligand>
        <name>Zn(2+)</name>
        <dbReference type="ChEBI" id="CHEBI:29105"/>
        <note>catalytic</note>
    </ligand>
</feature>
<reference evidence="4" key="2">
    <citation type="submission" date="2025-09" db="UniProtKB">
        <authorList>
            <consortium name="Ensembl"/>
        </authorList>
    </citation>
    <scope>IDENTIFICATION</scope>
</reference>
<comment type="caution">
    <text evidence="2">Lacks conserved residue(s) required for the propagation of feature annotation.</text>
</comment>
<dbReference type="Pfam" id="PF01421">
    <property type="entry name" value="Reprolysin"/>
    <property type="match status" value="1"/>
</dbReference>
<dbReference type="GO" id="GO:0046872">
    <property type="term" value="F:metal ion binding"/>
    <property type="evidence" value="ECO:0007669"/>
    <property type="project" value="UniProtKB-KW"/>
</dbReference>
<accession>A0A3B3ZIA8</accession>
<dbReference type="GO" id="GO:0006508">
    <property type="term" value="P:proteolysis"/>
    <property type="evidence" value="ECO:0007669"/>
    <property type="project" value="InterPro"/>
</dbReference>
<keyword evidence="1" id="KW-1015">Disulfide bond</keyword>
<dbReference type="Ensembl" id="ENSPMGT00000004389.1">
    <property type="protein sequence ID" value="ENSPMGP00000004131.1"/>
    <property type="gene ID" value="ENSPMGG00000003536.1"/>
</dbReference>
<dbReference type="InterPro" id="IPR024079">
    <property type="entry name" value="MetalloPept_cat_dom_sf"/>
</dbReference>
<dbReference type="CDD" id="cd04269">
    <property type="entry name" value="ZnMc_adamalysin_II_like"/>
    <property type="match status" value="1"/>
</dbReference>
<dbReference type="PROSITE" id="PS50215">
    <property type="entry name" value="ADAM_MEPRO"/>
    <property type="match status" value="1"/>
</dbReference>
<dbReference type="Proteomes" id="UP000261520">
    <property type="component" value="Unplaced"/>
</dbReference>
<dbReference type="InterPro" id="IPR001590">
    <property type="entry name" value="Peptidase_M12B"/>
</dbReference>
<dbReference type="AlphaFoldDB" id="A0A3B3ZIA8"/>
<organism evidence="4 5">
    <name type="scientific">Periophthalmus magnuspinnatus</name>
    <dbReference type="NCBI Taxonomy" id="409849"/>
    <lineage>
        <taxon>Eukaryota</taxon>
        <taxon>Metazoa</taxon>
        <taxon>Chordata</taxon>
        <taxon>Craniata</taxon>
        <taxon>Vertebrata</taxon>
        <taxon>Euteleostomi</taxon>
        <taxon>Actinopterygii</taxon>
        <taxon>Neopterygii</taxon>
        <taxon>Teleostei</taxon>
        <taxon>Neoteleostei</taxon>
        <taxon>Acanthomorphata</taxon>
        <taxon>Gobiaria</taxon>
        <taxon>Gobiiformes</taxon>
        <taxon>Gobioidei</taxon>
        <taxon>Gobiidae</taxon>
        <taxon>Oxudercinae</taxon>
        <taxon>Periophthalmus</taxon>
    </lineage>
</organism>
<evidence type="ECO:0000259" key="3">
    <source>
        <dbReference type="PROSITE" id="PS50215"/>
    </source>
</evidence>
<feature type="binding site" evidence="2">
    <location>
        <position position="173"/>
    </location>
    <ligand>
        <name>Zn(2+)</name>
        <dbReference type="ChEBI" id="CHEBI:29105"/>
        <note>catalytic</note>
    </ligand>
</feature>
<evidence type="ECO:0000313" key="5">
    <source>
        <dbReference type="Proteomes" id="UP000261520"/>
    </source>
</evidence>
<dbReference type="PANTHER" id="PTHR11905">
    <property type="entry name" value="ADAM A DISINTEGRIN AND METALLOPROTEASE DOMAIN"/>
    <property type="match status" value="1"/>
</dbReference>
<dbReference type="Gene3D" id="3.40.390.10">
    <property type="entry name" value="Collagenase (Catalytic Domain)"/>
    <property type="match status" value="1"/>
</dbReference>